<dbReference type="InterPro" id="IPR002550">
    <property type="entry name" value="CNNM"/>
</dbReference>
<evidence type="ECO:0000256" key="9">
    <source>
        <dbReference type="ARBA" id="ARBA00023122"/>
    </source>
</evidence>
<feature type="compositionally biased region" description="Polar residues" evidence="14">
    <location>
        <begin position="488"/>
        <end position="498"/>
    </location>
</feature>
<evidence type="ECO:0000256" key="11">
    <source>
        <dbReference type="PROSITE-ProRule" id="PRU00703"/>
    </source>
</evidence>
<evidence type="ECO:0000313" key="17">
    <source>
        <dbReference type="Ensembl" id="ENSCPBP00000016592.1"/>
    </source>
</evidence>
<reference evidence="17" key="2">
    <citation type="submission" date="2025-09" db="UniProtKB">
        <authorList>
            <consortium name="Ensembl"/>
        </authorList>
    </citation>
    <scope>IDENTIFICATION</scope>
</reference>
<dbReference type="InterPro" id="IPR045095">
    <property type="entry name" value="ACDP"/>
</dbReference>
<evidence type="ECO:0000256" key="14">
    <source>
        <dbReference type="SAM" id="MobiDB-lite"/>
    </source>
</evidence>
<dbReference type="GO" id="GO:0006811">
    <property type="term" value="P:monoatomic ion transport"/>
    <property type="evidence" value="ECO:0007669"/>
    <property type="project" value="UniProtKB-KW"/>
</dbReference>
<evidence type="ECO:0000256" key="1">
    <source>
        <dbReference type="ARBA" id="ARBA00004651"/>
    </source>
</evidence>
<keyword evidence="8" id="KW-0406">Ion transport</keyword>
<dbReference type="PROSITE" id="PS51371">
    <property type="entry name" value="CBS"/>
    <property type="match status" value="1"/>
</dbReference>
<dbReference type="Proteomes" id="UP000694380">
    <property type="component" value="Unplaced"/>
</dbReference>
<keyword evidence="9 11" id="KW-0129">CBS domain</keyword>
<gene>
    <name evidence="17" type="primary">CNNM1</name>
</gene>
<keyword evidence="7 12" id="KW-1133">Transmembrane helix</keyword>
<proteinExistence type="inferred from homology"/>
<dbReference type="PROSITE" id="PS51846">
    <property type="entry name" value="CNNM"/>
    <property type="match status" value="1"/>
</dbReference>
<organism evidence="17 18">
    <name type="scientific">Chrysemys picta bellii</name>
    <name type="common">Western painted turtle</name>
    <name type="synonym">Emys bellii</name>
    <dbReference type="NCBI Taxonomy" id="8478"/>
    <lineage>
        <taxon>Eukaryota</taxon>
        <taxon>Metazoa</taxon>
        <taxon>Chordata</taxon>
        <taxon>Craniata</taxon>
        <taxon>Vertebrata</taxon>
        <taxon>Euteleostomi</taxon>
        <taxon>Archelosauria</taxon>
        <taxon>Testudinata</taxon>
        <taxon>Testudines</taxon>
        <taxon>Cryptodira</taxon>
        <taxon>Durocryptodira</taxon>
        <taxon>Testudinoidea</taxon>
        <taxon>Emydidae</taxon>
        <taxon>Chrysemys</taxon>
    </lineage>
</organism>
<name>A0A8C3HDY2_CHRPI</name>
<dbReference type="Pfam" id="PF25562">
    <property type="entry name" value="CNBH_CNNM2_C"/>
    <property type="match status" value="1"/>
</dbReference>
<dbReference type="GO" id="GO:0022857">
    <property type="term" value="F:transmembrane transporter activity"/>
    <property type="evidence" value="ECO:0007669"/>
    <property type="project" value="UniProtKB-UniRule"/>
</dbReference>
<feature type="region of interest" description="Disordered" evidence="14">
    <location>
        <begin position="376"/>
        <end position="410"/>
    </location>
</feature>
<dbReference type="GO" id="GO:0005886">
    <property type="term" value="C:plasma membrane"/>
    <property type="evidence" value="ECO:0007669"/>
    <property type="project" value="UniProtKB-SubCell"/>
</dbReference>
<dbReference type="Pfam" id="PF00571">
    <property type="entry name" value="CBS"/>
    <property type="match status" value="1"/>
</dbReference>
<dbReference type="InterPro" id="IPR044751">
    <property type="entry name" value="Ion_transp-like_CBS"/>
</dbReference>
<evidence type="ECO:0000313" key="18">
    <source>
        <dbReference type="Proteomes" id="UP000694380"/>
    </source>
</evidence>
<keyword evidence="3" id="KW-0813">Transport</keyword>
<feature type="domain" description="CBS" evidence="15">
    <location>
        <begin position="137"/>
        <end position="203"/>
    </location>
</feature>
<keyword evidence="4" id="KW-1003">Cell membrane</keyword>
<evidence type="ECO:0000259" key="16">
    <source>
        <dbReference type="PROSITE" id="PS51846"/>
    </source>
</evidence>
<feature type="compositionally biased region" description="Basic residues" evidence="14">
    <location>
        <begin position="526"/>
        <end position="537"/>
    </location>
</feature>
<evidence type="ECO:0000256" key="2">
    <source>
        <dbReference type="ARBA" id="ARBA00010484"/>
    </source>
</evidence>
<accession>A0A8C3HDY2</accession>
<feature type="compositionally biased region" description="Polar residues" evidence="14">
    <location>
        <begin position="547"/>
        <end position="557"/>
    </location>
</feature>
<protein>
    <recommendedName>
        <fullName evidence="13">Metal transporter</fullName>
    </recommendedName>
</protein>
<comment type="function">
    <text evidence="13">Metal transporter.</text>
</comment>
<dbReference type="Ensembl" id="ENSCPBT00000019623.1">
    <property type="protein sequence ID" value="ENSCPBP00000016592.1"/>
    <property type="gene ID" value="ENSCPBG00000012222.1"/>
</dbReference>
<keyword evidence="6" id="KW-0677">Repeat</keyword>
<dbReference type="Gene3D" id="3.10.580.10">
    <property type="entry name" value="CBS-domain"/>
    <property type="match status" value="1"/>
</dbReference>
<feature type="region of interest" description="Disordered" evidence="14">
    <location>
        <begin position="448"/>
        <end position="557"/>
    </location>
</feature>
<keyword evidence="10 12" id="KW-0472">Membrane</keyword>
<dbReference type="PANTHER" id="PTHR12064">
    <property type="entry name" value="METAL TRANSPORTER CNNM"/>
    <property type="match status" value="1"/>
</dbReference>
<evidence type="ECO:0000256" key="3">
    <source>
        <dbReference type="ARBA" id="ARBA00022448"/>
    </source>
</evidence>
<feature type="compositionally biased region" description="Polar residues" evidence="14">
    <location>
        <begin position="448"/>
        <end position="457"/>
    </location>
</feature>
<comment type="similarity">
    <text evidence="2 13">Belongs to the ACDP family.</text>
</comment>
<feature type="compositionally biased region" description="Polar residues" evidence="14">
    <location>
        <begin position="382"/>
        <end position="396"/>
    </location>
</feature>
<dbReference type="InterPro" id="IPR046342">
    <property type="entry name" value="CBS_dom_sf"/>
</dbReference>
<sequence>MAATFPLCYPLSRLLDWALRQELSTFSTRERLLETLRAADPHSDLVREELAMVQGALELRTKAVEDVLTPLADCFLLRSDAVLDFATVSEILRSGYTRIPVYEGDRRDNIVDLLFVKDLAFVDPDDCTPLQTVTRFYRRPLHWVFSDSRLDTLLEEFKKGKSHLAIVQRVNNEGEGDPFYEVMGIVTLEDVIEEIIKSEILDETDLYTDNRKKERALHQGRKPHDFSIFRLSDSEMKVKISPQLLLAAHRFMASEIEPFKSPCLSEKILLRLLKHPNVIQELKYDHKNKQAAEHYLYQRNRPVDYFVLILQGKVEVEIGKEGLRFENGAFTYYGVPAIMAVICSDNDVRKVGSLAGSSFLLPVSVSRTFAVSRGESLAGSPVNRSPSRCSGLNRSESPNRERNDYGGSSTQIYNSSNNIYTPDYSVHILCDVQFVKITRQQYQNALAASRMDSSPQSPDMEAFNDGNSTKAPTARGTPQTPKEDPTPTLLNERSSIISSECCDIPLEPESPNRETASGTEETLGKKLLRTLSGRKRRQSPDGETTPEENSNRAPLIT</sequence>
<keyword evidence="18" id="KW-1185">Reference proteome</keyword>
<evidence type="ECO:0000256" key="8">
    <source>
        <dbReference type="ARBA" id="ARBA00023065"/>
    </source>
</evidence>
<reference evidence="17" key="1">
    <citation type="submission" date="2025-08" db="UniProtKB">
        <authorList>
            <consortium name="Ensembl"/>
        </authorList>
    </citation>
    <scope>IDENTIFICATION</scope>
</reference>
<evidence type="ECO:0000259" key="15">
    <source>
        <dbReference type="PROSITE" id="PS51371"/>
    </source>
</evidence>
<evidence type="ECO:0000256" key="12">
    <source>
        <dbReference type="PROSITE-ProRule" id="PRU01193"/>
    </source>
</evidence>
<dbReference type="InterPro" id="IPR000644">
    <property type="entry name" value="CBS_dom"/>
</dbReference>
<feature type="compositionally biased region" description="Polar residues" evidence="14">
    <location>
        <begin position="465"/>
        <end position="480"/>
    </location>
</feature>
<dbReference type="AlphaFoldDB" id="A0A8C3HDY2"/>
<feature type="domain" description="CNNM transmembrane" evidence="16">
    <location>
        <begin position="1"/>
        <end position="49"/>
    </location>
</feature>
<dbReference type="GO" id="GO:0010960">
    <property type="term" value="P:magnesium ion homeostasis"/>
    <property type="evidence" value="ECO:0007669"/>
    <property type="project" value="InterPro"/>
</dbReference>
<evidence type="ECO:0000256" key="4">
    <source>
        <dbReference type="ARBA" id="ARBA00022475"/>
    </source>
</evidence>
<evidence type="ECO:0000256" key="7">
    <source>
        <dbReference type="ARBA" id="ARBA00022989"/>
    </source>
</evidence>
<evidence type="ECO:0000256" key="6">
    <source>
        <dbReference type="ARBA" id="ARBA00022737"/>
    </source>
</evidence>
<dbReference type="CDD" id="cd04590">
    <property type="entry name" value="CBS_pair_CorC_HlyC_assoc"/>
    <property type="match status" value="1"/>
</dbReference>
<dbReference type="FunFam" id="3.10.580.10:FF:000001">
    <property type="entry name" value="Putative metal transporter CNNM3 isoform 2"/>
    <property type="match status" value="1"/>
</dbReference>
<dbReference type="SUPFAM" id="SSF54631">
    <property type="entry name" value="CBS-domain pair"/>
    <property type="match status" value="1"/>
</dbReference>
<dbReference type="PANTHER" id="PTHR12064:SF28">
    <property type="entry name" value="METAL TRANSPORTER CNNM1"/>
    <property type="match status" value="1"/>
</dbReference>
<evidence type="ECO:0000256" key="10">
    <source>
        <dbReference type="ARBA" id="ARBA00023136"/>
    </source>
</evidence>
<evidence type="ECO:0000256" key="13">
    <source>
        <dbReference type="RuleBase" id="RU369091"/>
    </source>
</evidence>
<comment type="subcellular location">
    <subcellularLocation>
        <location evidence="1 13">Cell membrane</location>
        <topology evidence="1 13">Multi-pass membrane protein</topology>
    </subcellularLocation>
</comment>
<evidence type="ECO:0000256" key="5">
    <source>
        <dbReference type="ARBA" id="ARBA00022692"/>
    </source>
</evidence>
<dbReference type="GeneTree" id="ENSGT00940000157525"/>
<keyword evidence="5 12" id="KW-0812">Transmembrane</keyword>